<dbReference type="EMBL" id="DQ158856">
    <property type="protein sequence ID" value="ABA27177.1"/>
    <property type="molecule type" value="Genomic_DNA"/>
</dbReference>
<evidence type="ECO:0000313" key="3">
    <source>
        <dbReference type="Proteomes" id="UP000243425"/>
    </source>
</evidence>
<feature type="transmembrane region" description="Helical" evidence="1">
    <location>
        <begin position="58"/>
        <end position="79"/>
    </location>
</feature>
<accession>Q3LWI9</accession>
<keyword evidence="1" id="KW-0472">Membrane</keyword>
<name>Q3LWI9_BIGNA</name>
<keyword evidence="1" id="KW-0812">Transmembrane</keyword>
<reference evidence="2 3" key="1">
    <citation type="journal article" date="2006" name="Proc. Natl. Acad. Sci. U.S.A.">
        <title>Complete nucleotide sequence of the chlorarachniophyte nucleomorph: nature's smallest nucleus.</title>
        <authorList>
            <person name="Gilson P.R."/>
            <person name="Su V."/>
            <person name="Slamovits C.H."/>
            <person name="Reith M.E."/>
            <person name="Keeling P.J."/>
            <person name="McFadden G.I."/>
        </authorList>
    </citation>
    <scope>NUCLEOTIDE SEQUENCE [LARGE SCALE GENOMIC DNA]</scope>
    <source>
        <strain evidence="3">CCMP621</strain>
    </source>
</reference>
<dbReference type="GeneID" id="5788338"/>
<evidence type="ECO:0000256" key="1">
    <source>
        <dbReference type="SAM" id="Phobius"/>
    </source>
</evidence>
<organism evidence="2 3">
    <name type="scientific">Bigelowiella natans</name>
    <name type="common">Pedinomonas minutissima</name>
    <name type="synonym">Chlorarachnion sp. (strain CCMP621)</name>
    <dbReference type="NCBI Taxonomy" id="227086"/>
    <lineage>
        <taxon>Eukaryota</taxon>
        <taxon>Sar</taxon>
        <taxon>Rhizaria</taxon>
        <taxon>Cercozoa</taxon>
        <taxon>Chlorarachniophyceae</taxon>
        <taxon>Bigelowiella</taxon>
    </lineage>
</organism>
<feature type="transmembrane region" description="Helical" evidence="1">
    <location>
        <begin position="21"/>
        <end position="46"/>
    </location>
</feature>
<geneLocation type="nucleomorph" evidence="2"/>
<protein>
    <submittedName>
        <fullName evidence="2">Uncharacterized protein</fullName>
    </submittedName>
</protein>
<dbReference type="RefSeq" id="XP_001712789.1">
    <property type="nucleotide sequence ID" value="XM_001712737.1"/>
</dbReference>
<keyword evidence="1" id="KW-1133">Transmembrane helix</keyword>
<dbReference type="Proteomes" id="UP000243425">
    <property type="component" value="Nucleomorph 1"/>
</dbReference>
<dbReference type="AlphaFoldDB" id="Q3LWI9"/>
<keyword evidence="2" id="KW-0542">Nucleomorph</keyword>
<proteinExistence type="predicted"/>
<sequence length="88" mass="10805">MFLDKTRSRRKGKKNFLNLKFFKFKLYFFLSSLLIFSIIFCKFNIYEKVRNFFSPELIYFYILIIIGCTRIYFLSYLIYLKNGSINKC</sequence>
<evidence type="ECO:0000313" key="2">
    <source>
        <dbReference type="EMBL" id="ABA27177.1"/>
    </source>
</evidence>